<protein>
    <recommendedName>
        <fullName evidence="1">Response regulatory domain-containing protein</fullName>
    </recommendedName>
</protein>
<accession>X1ASJ2</accession>
<dbReference type="PANTHER" id="PTHR44520:SF2">
    <property type="entry name" value="RESPONSE REGULATOR RCP1"/>
    <property type="match status" value="1"/>
</dbReference>
<name>X1ASJ2_9ZZZZ</name>
<comment type="caution">
    <text evidence="2">The sequence shown here is derived from an EMBL/GenBank/DDBJ whole genome shotgun (WGS) entry which is preliminary data.</text>
</comment>
<dbReference type="AlphaFoldDB" id="X1ASJ2"/>
<evidence type="ECO:0000259" key="1">
    <source>
        <dbReference type="PROSITE" id="PS50110"/>
    </source>
</evidence>
<dbReference type="GO" id="GO:0000160">
    <property type="term" value="P:phosphorelay signal transduction system"/>
    <property type="evidence" value="ECO:0007669"/>
    <property type="project" value="InterPro"/>
</dbReference>
<dbReference type="InterPro" id="IPR011006">
    <property type="entry name" value="CheY-like_superfamily"/>
</dbReference>
<dbReference type="SUPFAM" id="SSF52172">
    <property type="entry name" value="CheY-like"/>
    <property type="match status" value="1"/>
</dbReference>
<sequence length="59" mass="6791">MVILTTSKSEEDVVKTYNLHTNCYISKPIDMEQFIKVVKSIGDFWFMIVKLPPDGPEIT</sequence>
<reference evidence="2" key="1">
    <citation type="journal article" date="2014" name="Front. Microbiol.">
        <title>High frequency of phylogenetically diverse reductive dehalogenase-homologous genes in deep subseafloor sedimentary metagenomes.</title>
        <authorList>
            <person name="Kawai M."/>
            <person name="Futagami T."/>
            <person name="Toyoda A."/>
            <person name="Takaki Y."/>
            <person name="Nishi S."/>
            <person name="Hori S."/>
            <person name="Arai W."/>
            <person name="Tsubouchi T."/>
            <person name="Morono Y."/>
            <person name="Uchiyama I."/>
            <person name="Ito T."/>
            <person name="Fujiyama A."/>
            <person name="Inagaki F."/>
            <person name="Takami H."/>
        </authorList>
    </citation>
    <scope>NUCLEOTIDE SEQUENCE</scope>
    <source>
        <strain evidence="2">Expedition CK06-06</strain>
    </source>
</reference>
<gene>
    <name evidence="2" type="ORF">S01H4_34853</name>
</gene>
<dbReference type="InterPro" id="IPR001789">
    <property type="entry name" value="Sig_transdc_resp-reg_receiver"/>
</dbReference>
<dbReference type="EMBL" id="BART01018466">
    <property type="protein sequence ID" value="GAG75248.1"/>
    <property type="molecule type" value="Genomic_DNA"/>
</dbReference>
<feature type="domain" description="Response regulatory" evidence="1">
    <location>
        <begin position="1"/>
        <end position="42"/>
    </location>
</feature>
<dbReference type="PANTHER" id="PTHR44520">
    <property type="entry name" value="RESPONSE REGULATOR RCP1-RELATED"/>
    <property type="match status" value="1"/>
</dbReference>
<dbReference type="Gene3D" id="3.40.50.2300">
    <property type="match status" value="1"/>
</dbReference>
<proteinExistence type="predicted"/>
<evidence type="ECO:0000313" key="2">
    <source>
        <dbReference type="EMBL" id="GAG75248.1"/>
    </source>
</evidence>
<organism evidence="2">
    <name type="scientific">marine sediment metagenome</name>
    <dbReference type="NCBI Taxonomy" id="412755"/>
    <lineage>
        <taxon>unclassified sequences</taxon>
        <taxon>metagenomes</taxon>
        <taxon>ecological metagenomes</taxon>
    </lineage>
</organism>
<dbReference type="PROSITE" id="PS50110">
    <property type="entry name" value="RESPONSE_REGULATORY"/>
    <property type="match status" value="1"/>
</dbReference>
<dbReference type="InterPro" id="IPR052893">
    <property type="entry name" value="TCS_response_regulator"/>
</dbReference>